<dbReference type="GO" id="GO:0016301">
    <property type="term" value="F:kinase activity"/>
    <property type="evidence" value="ECO:0007669"/>
    <property type="project" value="UniProtKB-KW"/>
</dbReference>
<name>A0A167EJ93_9BACL</name>
<accession>A0A167EJ93</accession>
<dbReference type="EMBL" id="LSFN01000007">
    <property type="protein sequence ID" value="OAB75596.1"/>
    <property type="molecule type" value="Genomic_DNA"/>
</dbReference>
<dbReference type="RefSeq" id="WP_068657009.1">
    <property type="nucleotide sequence ID" value="NZ_CP017773.1"/>
</dbReference>
<dbReference type="AlphaFoldDB" id="A0A167EJ93"/>
<proteinExistence type="predicted"/>
<comment type="caution">
    <text evidence="1">The sequence shown here is derived from an EMBL/GenBank/DDBJ whole genome shotgun (WGS) entry which is preliminary data.</text>
</comment>
<dbReference type="Proteomes" id="UP000077134">
    <property type="component" value="Unassembled WGS sequence"/>
</dbReference>
<keyword evidence="2" id="KW-1185">Reference proteome</keyword>
<reference evidence="1 2" key="1">
    <citation type="submission" date="2016-02" db="EMBL/GenBank/DDBJ databases">
        <title>Paenibacillus sp. LPB0068, isolated from Crassostrea gigas.</title>
        <authorList>
            <person name="Shin S.-K."/>
            <person name="Yi H."/>
        </authorList>
    </citation>
    <scope>NUCLEOTIDE SEQUENCE [LARGE SCALE GENOMIC DNA]</scope>
    <source>
        <strain evidence="1 2">LPB0068</strain>
    </source>
</reference>
<gene>
    <name evidence="1" type="ORF">PNBC_08175</name>
</gene>
<keyword evidence="1" id="KW-0808">Transferase</keyword>
<organism evidence="1 2">
    <name type="scientific">Paenibacillus crassostreae</name>
    <dbReference type="NCBI Taxonomy" id="1763538"/>
    <lineage>
        <taxon>Bacteria</taxon>
        <taxon>Bacillati</taxon>
        <taxon>Bacillota</taxon>
        <taxon>Bacilli</taxon>
        <taxon>Bacillales</taxon>
        <taxon>Paenibacillaceae</taxon>
        <taxon>Paenibacillus</taxon>
    </lineage>
</organism>
<dbReference type="Pfam" id="PF11213">
    <property type="entry name" value="DUF3006"/>
    <property type="match status" value="1"/>
</dbReference>
<protein>
    <submittedName>
        <fullName evidence="1">Pyruvate kinase</fullName>
    </submittedName>
</protein>
<dbReference type="KEGG" id="pcx:LPB68_21885"/>
<sequence>MRKGILDRFEGEYAVIEFNGQTEDILKAKLPTDVKIGDTLLFNDNEISIDTADTKNREKEIQELMDELFED</sequence>
<evidence type="ECO:0000313" key="2">
    <source>
        <dbReference type="Proteomes" id="UP000077134"/>
    </source>
</evidence>
<dbReference type="InterPro" id="IPR021377">
    <property type="entry name" value="DUF3006"/>
</dbReference>
<keyword evidence="1" id="KW-0670">Pyruvate</keyword>
<dbReference type="OrthoDB" id="164847at2"/>
<keyword evidence="1" id="KW-0418">Kinase</keyword>
<evidence type="ECO:0000313" key="1">
    <source>
        <dbReference type="EMBL" id="OAB75596.1"/>
    </source>
</evidence>